<evidence type="ECO:0000256" key="2">
    <source>
        <dbReference type="ARBA" id="ARBA00022679"/>
    </source>
</evidence>
<feature type="domain" description="Methyltransferase" evidence="3">
    <location>
        <begin position="42"/>
        <end position="130"/>
    </location>
</feature>
<dbReference type="GO" id="GO:0032259">
    <property type="term" value="P:methylation"/>
    <property type="evidence" value="ECO:0007669"/>
    <property type="project" value="UniProtKB-KW"/>
</dbReference>
<dbReference type="Proteomes" id="UP001589647">
    <property type="component" value="Unassembled WGS sequence"/>
</dbReference>
<dbReference type="Pfam" id="PF13649">
    <property type="entry name" value="Methyltransf_25"/>
    <property type="match status" value="1"/>
</dbReference>
<accession>A0ABV5IWI8</accession>
<sequence>MTTERIQGRVFGEVADEYDRVRPGYPAELLTDVLAYAGGPALEVGAGTGKATELFATAGIDVVATEPDPAMAAVLARRVADRPNVTVTVSTFEEYVPPRPFGLLYCAQAWHWVDKDVRWQRAAAALAPGGGLALFWNGDWPADAGVTAALLAAHEELTPHLRPNLGPISRPIGEEAGALEWAAEMGLPPEFGDVGTRLYQWERTVSGADYVALLSTQSAYRILAEDVRERLFARLGDVLGAQVRLNVETALYLARHLP</sequence>
<keyword evidence="1 4" id="KW-0489">Methyltransferase</keyword>
<dbReference type="SUPFAM" id="SSF53335">
    <property type="entry name" value="S-adenosyl-L-methionine-dependent methyltransferases"/>
    <property type="match status" value="1"/>
</dbReference>
<comment type="caution">
    <text evidence="4">The sequence shown here is derived from an EMBL/GenBank/DDBJ whole genome shotgun (WGS) entry which is preliminary data.</text>
</comment>
<dbReference type="PANTHER" id="PTHR44942:SF4">
    <property type="entry name" value="METHYLTRANSFERASE TYPE 11 DOMAIN-CONTAINING PROTEIN"/>
    <property type="match status" value="1"/>
</dbReference>
<evidence type="ECO:0000256" key="1">
    <source>
        <dbReference type="ARBA" id="ARBA00022603"/>
    </source>
</evidence>
<dbReference type="InterPro" id="IPR041698">
    <property type="entry name" value="Methyltransf_25"/>
</dbReference>
<gene>
    <name evidence="4" type="ORF">ACFFV7_44965</name>
</gene>
<keyword evidence="5" id="KW-1185">Reference proteome</keyword>
<dbReference type="InterPro" id="IPR029063">
    <property type="entry name" value="SAM-dependent_MTases_sf"/>
</dbReference>
<evidence type="ECO:0000259" key="3">
    <source>
        <dbReference type="Pfam" id="PF13649"/>
    </source>
</evidence>
<evidence type="ECO:0000313" key="5">
    <source>
        <dbReference type="Proteomes" id="UP001589647"/>
    </source>
</evidence>
<dbReference type="InterPro" id="IPR051052">
    <property type="entry name" value="Diverse_substrate_MTase"/>
</dbReference>
<evidence type="ECO:0000313" key="4">
    <source>
        <dbReference type="EMBL" id="MFB9208398.1"/>
    </source>
</evidence>
<organism evidence="4 5">
    <name type="scientific">Nonomuraea spiralis</name>
    <dbReference type="NCBI Taxonomy" id="46182"/>
    <lineage>
        <taxon>Bacteria</taxon>
        <taxon>Bacillati</taxon>
        <taxon>Actinomycetota</taxon>
        <taxon>Actinomycetes</taxon>
        <taxon>Streptosporangiales</taxon>
        <taxon>Streptosporangiaceae</taxon>
        <taxon>Nonomuraea</taxon>
    </lineage>
</organism>
<dbReference type="EMBL" id="JBHMEI010000078">
    <property type="protein sequence ID" value="MFB9208398.1"/>
    <property type="molecule type" value="Genomic_DNA"/>
</dbReference>
<protein>
    <submittedName>
        <fullName evidence="4">Class I SAM-dependent methyltransferase</fullName>
    </submittedName>
</protein>
<name>A0ABV5IWI8_9ACTN</name>
<dbReference type="Gene3D" id="3.40.50.150">
    <property type="entry name" value="Vaccinia Virus protein VP39"/>
    <property type="match status" value="1"/>
</dbReference>
<dbReference type="GO" id="GO:0008168">
    <property type="term" value="F:methyltransferase activity"/>
    <property type="evidence" value="ECO:0007669"/>
    <property type="project" value="UniProtKB-KW"/>
</dbReference>
<keyword evidence="2" id="KW-0808">Transferase</keyword>
<dbReference type="PANTHER" id="PTHR44942">
    <property type="entry name" value="METHYLTRANSF_11 DOMAIN-CONTAINING PROTEIN"/>
    <property type="match status" value="1"/>
</dbReference>
<dbReference type="CDD" id="cd02440">
    <property type="entry name" value="AdoMet_MTases"/>
    <property type="match status" value="1"/>
</dbReference>
<dbReference type="RefSeq" id="WP_189647471.1">
    <property type="nucleotide sequence ID" value="NZ_BMRC01000005.1"/>
</dbReference>
<reference evidence="4 5" key="1">
    <citation type="submission" date="2024-09" db="EMBL/GenBank/DDBJ databases">
        <authorList>
            <person name="Sun Q."/>
            <person name="Mori K."/>
        </authorList>
    </citation>
    <scope>NUCLEOTIDE SEQUENCE [LARGE SCALE GENOMIC DNA]</scope>
    <source>
        <strain evidence="4 5">CCM 3426</strain>
    </source>
</reference>
<proteinExistence type="predicted"/>